<evidence type="ECO:0000256" key="1">
    <source>
        <dbReference type="ARBA" id="ARBA00004123"/>
    </source>
</evidence>
<protein>
    <submittedName>
        <fullName evidence="7">Transcription factor GAMYB-like</fullName>
    </submittedName>
</protein>
<dbReference type="GO" id="GO:0005634">
    <property type="term" value="C:nucleus"/>
    <property type="evidence" value="ECO:0007669"/>
    <property type="project" value="UniProtKB-SubCell"/>
</dbReference>
<proteinExistence type="predicted"/>
<organism evidence="7 8">
    <name type="scientific">Iris pallida</name>
    <name type="common">Sweet iris</name>
    <dbReference type="NCBI Taxonomy" id="29817"/>
    <lineage>
        <taxon>Eukaryota</taxon>
        <taxon>Viridiplantae</taxon>
        <taxon>Streptophyta</taxon>
        <taxon>Embryophyta</taxon>
        <taxon>Tracheophyta</taxon>
        <taxon>Spermatophyta</taxon>
        <taxon>Magnoliopsida</taxon>
        <taxon>Liliopsida</taxon>
        <taxon>Asparagales</taxon>
        <taxon>Iridaceae</taxon>
        <taxon>Iridoideae</taxon>
        <taxon>Irideae</taxon>
        <taxon>Iris</taxon>
    </lineage>
</organism>
<accession>A0AAX6FBR2</accession>
<dbReference type="Proteomes" id="UP001140949">
    <property type="component" value="Unassembled WGS sequence"/>
</dbReference>
<evidence type="ECO:0000256" key="5">
    <source>
        <dbReference type="ARBA" id="ARBA00023163"/>
    </source>
</evidence>
<evidence type="ECO:0000256" key="2">
    <source>
        <dbReference type="ARBA" id="ARBA00022737"/>
    </source>
</evidence>
<evidence type="ECO:0000313" key="7">
    <source>
        <dbReference type="EMBL" id="KAJ6813887.1"/>
    </source>
</evidence>
<comment type="caution">
    <text evidence="7">The sequence shown here is derived from an EMBL/GenBank/DDBJ whole genome shotgun (WGS) entry which is preliminary data.</text>
</comment>
<evidence type="ECO:0000256" key="4">
    <source>
        <dbReference type="ARBA" id="ARBA00023125"/>
    </source>
</evidence>
<sequence>MYLGNYIIQFSFFLSYQGVDNEIKNYWNTRIKRRQRAGLPLYPSNVHARFSNENQSQSVGDFKNGDRQQNGVLVGNVCGLPEVQFEDYKANTGALSYGSPFLDDSFSSMVGQGLGSQSYGFINPLFCSKRFRESEIFLPGSHGRPRFENFSNDPSGKVNQTWVQAIHMILT</sequence>
<name>A0AAX6FBR2_IRIPA</name>
<gene>
    <name evidence="7" type="ORF">M6B38_141370</name>
</gene>
<keyword evidence="8" id="KW-1185">Reference proteome</keyword>
<dbReference type="PANTHER" id="PTHR47995:SF18">
    <property type="entry name" value="TRANSCRIPTION FACTOR MYB65"/>
    <property type="match status" value="1"/>
</dbReference>
<evidence type="ECO:0000313" key="8">
    <source>
        <dbReference type="Proteomes" id="UP001140949"/>
    </source>
</evidence>
<reference evidence="7" key="2">
    <citation type="submission" date="2023-04" db="EMBL/GenBank/DDBJ databases">
        <authorList>
            <person name="Bruccoleri R.E."/>
            <person name="Oakeley E.J."/>
            <person name="Faust A.-M."/>
            <person name="Dessus-Babus S."/>
            <person name="Altorfer M."/>
            <person name="Burckhardt D."/>
            <person name="Oertli M."/>
            <person name="Naumann U."/>
            <person name="Petersen F."/>
            <person name="Wong J."/>
        </authorList>
    </citation>
    <scope>NUCLEOTIDE SEQUENCE</scope>
    <source>
        <strain evidence="7">GSM-AAB239-AS_SAM_17_03QT</strain>
        <tissue evidence="7">Leaf</tissue>
    </source>
</reference>
<dbReference type="PANTHER" id="PTHR47995">
    <property type="entry name" value="TRANSCRIPTION FACTOR MYB33-RELATED"/>
    <property type="match status" value="1"/>
</dbReference>
<evidence type="ECO:0000256" key="3">
    <source>
        <dbReference type="ARBA" id="ARBA00023015"/>
    </source>
</evidence>
<keyword evidence="4" id="KW-0238">DNA-binding</keyword>
<evidence type="ECO:0000256" key="6">
    <source>
        <dbReference type="ARBA" id="ARBA00023242"/>
    </source>
</evidence>
<dbReference type="EMBL" id="JANAVB010030205">
    <property type="protein sequence ID" value="KAJ6813887.1"/>
    <property type="molecule type" value="Genomic_DNA"/>
</dbReference>
<keyword evidence="3" id="KW-0805">Transcription regulation</keyword>
<keyword evidence="5" id="KW-0804">Transcription</keyword>
<dbReference type="AlphaFoldDB" id="A0AAX6FBR2"/>
<comment type="subcellular location">
    <subcellularLocation>
        <location evidence="1">Nucleus</location>
    </subcellularLocation>
</comment>
<keyword evidence="6" id="KW-0539">Nucleus</keyword>
<reference evidence="7" key="1">
    <citation type="journal article" date="2023" name="GigaByte">
        <title>Genome assembly of the bearded iris, Iris pallida Lam.</title>
        <authorList>
            <person name="Bruccoleri R.E."/>
            <person name="Oakeley E.J."/>
            <person name="Faust A.M.E."/>
            <person name="Altorfer M."/>
            <person name="Dessus-Babus S."/>
            <person name="Burckhardt D."/>
            <person name="Oertli M."/>
            <person name="Naumann U."/>
            <person name="Petersen F."/>
            <person name="Wong J."/>
        </authorList>
    </citation>
    <scope>NUCLEOTIDE SEQUENCE</scope>
    <source>
        <strain evidence="7">GSM-AAB239-AS_SAM_17_03QT</strain>
    </source>
</reference>
<dbReference type="GO" id="GO:0003677">
    <property type="term" value="F:DNA binding"/>
    <property type="evidence" value="ECO:0007669"/>
    <property type="project" value="UniProtKB-KW"/>
</dbReference>
<keyword evidence="2" id="KW-0677">Repeat</keyword>